<dbReference type="EMBL" id="BK011194">
    <property type="protein sequence ID" value="DAC81995.1"/>
    <property type="molecule type" value="Viral_cRNA"/>
</dbReference>
<dbReference type="GeneID" id="80534660"/>
<organism evidence="1 2">
    <name type="scientific">Trichosanthes associated rhabdovirus 1</name>
    <dbReference type="NCBI Taxonomy" id="2654367"/>
    <lineage>
        <taxon>Viruses</taxon>
        <taxon>Riboviria</taxon>
        <taxon>Orthornavirae</taxon>
        <taxon>Negarnaviricota</taxon>
        <taxon>Haploviricotina</taxon>
        <taxon>Monjiviricetes</taxon>
        <taxon>Mononegavirales</taxon>
        <taxon>Rhabdoviridae</taxon>
        <taxon>Betarhabdovirinae</taxon>
        <taxon>Alphacytorhabdovirus</taxon>
        <taxon>Alphacytorhabdovirus trichonsathei</taxon>
        <taxon>Cytorhabdovirus trichosanthei</taxon>
    </lineage>
</organism>
<name>A0A6F9FAK7_9RHAB</name>
<gene>
    <name evidence="1" type="primary">4b</name>
</gene>
<sequence length="226" mass="25911">MESHMTVVSGEFVTGSSEGVISLSKKIGIFNKILTKFGYTNIAIKNVQFIFKSRCAAQAVGTMRLRLVDRRLEDPDAQYIDGISFDVKDWINFSWAYPCWFHYKDFEAGDKDLIEIEWDVERSNMVENVSIGHYKIKITYAMQNDITVIRCSPNTAAKTHTQVHPNKFQKKNKTGRLYKSTEQMLDVSHSPLQGKGDDEYGSANRKKELIYKSVPSLFPKRTETSF</sequence>
<protein>
    <submittedName>
        <fullName evidence="1">4b protein</fullName>
    </submittedName>
</protein>
<dbReference type="RefSeq" id="YP_010796973.1">
    <property type="nucleotide sequence ID" value="NC_076113.1"/>
</dbReference>
<dbReference type="Proteomes" id="UP000679124">
    <property type="component" value="Segment"/>
</dbReference>
<dbReference type="KEGG" id="vg:80534660"/>
<evidence type="ECO:0000313" key="2">
    <source>
        <dbReference type="Proteomes" id="UP000679124"/>
    </source>
</evidence>
<keyword evidence="2" id="KW-1185">Reference proteome</keyword>
<proteinExistence type="predicted"/>
<evidence type="ECO:0000313" key="1">
    <source>
        <dbReference type="EMBL" id="DAC81995.1"/>
    </source>
</evidence>
<accession>A0A6F9FAK7</accession>
<reference evidence="1" key="1">
    <citation type="journal article" date="2020" name="Acta Virol.">
        <title>Identification of Trichosanthes associated rhabdovirus 1, a novel member of the genus Cytorhabdovirus of the family Rhabdoviridae, in the Trichosanthes kirilowii transcriptome.</title>
        <authorList>
            <person name="Goh C.J."/>
            <person name="Park D."/>
            <person name="Hahn Y."/>
        </authorList>
    </citation>
    <scope>NUCLEOTIDE SEQUENCE</scope>
    <source>
        <strain evidence="1">Shenzhen</strain>
    </source>
</reference>